<accession>A0AAD9D0X3</accession>
<dbReference type="Proteomes" id="UP001182556">
    <property type="component" value="Unassembled WGS sequence"/>
</dbReference>
<dbReference type="AlphaFoldDB" id="A0AAD9D0X3"/>
<feature type="region of interest" description="Disordered" evidence="1">
    <location>
        <begin position="488"/>
        <end position="565"/>
    </location>
</feature>
<dbReference type="Gene3D" id="3.40.30.10">
    <property type="entry name" value="Glutaredoxin"/>
    <property type="match status" value="1"/>
</dbReference>
<comment type="caution">
    <text evidence="2">The sequence shown here is derived from an EMBL/GenBank/DDBJ whole genome shotgun (WGS) entry which is preliminary data.</text>
</comment>
<gene>
    <name evidence="2" type="ORF">DB88DRAFT_472707</name>
</gene>
<feature type="compositionally biased region" description="Pro residues" evidence="1">
    <location>
        <begin position="506"/>
        <end position="529"/>
    </location>
</feature>
<sequence>MPPRPALPRLTLYTGGKECSLCEVFKDGLAVVKRTHPFDLEYWNIRDPPPGVEEREAKKWRRLYQYDIESSLTAACIAFRREEDPEASHRHPGVAGGSGGMARIEQAGRGGEVGEGSGGVSVNGGFRPYRSIIPSLSPSPSPSPPTPRSPPSTSTFSSTTTPHAFSPQSPTKRPKLDPSPPSPGVAPWRAAVGRGFFALPNDPSSSLLPGEEDLYVDILLKTFSNFNDDPVGAEAERLALSGDSMDSGDWFVDVEAKRGVVDGDPEVIYDTLTSIDALQLDMTPSKHIDARAARRACWNCGEVTHQLAHCPHPRDPAMIQRSRAAFLREKEIAETTMPAYHRPYLSHYICTAQDRQRRLDLAERFSRPGRPSAALLDAVFSSGQDDEDTEDADVFEYNALSQSEADIARRRQERRMREEERVSNDLRRERGQLPWFARFMQWGYPPGWISERDPVEEAKRRIRIDPLTDNVDDDSDEEDDLVVYGDATALPLPDKMDPSHQSPDIPGDPPPPPPPQPDEAPPPPPPPVDRPYRKWWELPPPRPLPPTGPNDRRDQSVGGPRTRRWAWYDTDMFSSERLRPYDTIRHVPLSIALPMRLDQTPTRRR</sequence>
<feature type="compositionally biased region" description="Pro residues" evidence="1">
    <location>
        <begin position="137"/>
        <end position="150"/>
    </location>
</feature>
<evidence type="ECO:0000256" key="1">
    <source>
        <dbReference type="SAM" id="MobiDB-lite"/>
    </source>
</evidence>
<evidence type="ECO:0000313" key="3">
    <source>
        <dbReference type="Proteomes" id="UP001182556"/>
    </source>
</evidence>
<dbReference type="EMBL" id="JAODAN010000005">
    <property type="protein sequence ID" value="KAK1924143.1"/>
    <property type="molecule type" value="Genomic_DNA"/>
</dbReference>
<proteinExistence type="predicted"/>
<keyword evidence="3" id="KW-1185">Reference proteome</keyword>
<feature type="compositionally biased region" description="Pro residues" evidence="1">
    <location>
        <begin position="538"/>
        <end position="548"/>
    </location>
</feature>
<feature type="compositionally biased region" description="Low complexity" evidence="1">
    <location>
        <begin position="151"/>
        <end position="162"/>
    </location>
</feature>
<reference evidence="2" key="1">
    <citation type="submission" date="2023-02" db="EMBL/GenBank/DDBJ databases">
        <title>Identification and recombinant expression of a fungal hydrolase from Papiliotrema laurentii that hydrolyzes apple cutin and clears colloidal polyester polyurethane.</title>
        <authorList>
            <consortium name="DOE Joint Genome Institute"/>
            <person name="Roman V.A."/>
            <person name="Bojanowski C."/>
            <person name="Crable B.R."/>
            <person name="Wagner D.N."/>
            <person name="Hung C.S."/>
            <person name="Nadeau L.J."/>
            <person name="Schratz L."/>
            <person name="Haridas S."/>
            <person name="Pangilinan J."/>
            <person name="Lipzen A."/>
            <person name="Na H."/>
            <person name="Yan M."/>
            <person name="Ng V."/>
            <person name="Grigoriev I.V."/>
            <person name="Spatafora J.W."/>
            <person name="Barlow D."/>
            <person name="Biffinger J."/>
            <person name="Kelley-Loughnane N."/>
            <person name="Varaljay V.A."/>
            <person name="Crookes-Goodson W.J."/>
        </authorList>
    </citation>
    <scope>NUCLEOTIDE SEQUENCE</scope>
    <source>
        <strain evidence="2">5307AH</strain>
    </source>
</reference>
<protein>
    <recommendedName>
        <fullName evidence="4">CCHC-type domain-containing protein</fullName>
    </recommendedName>
</protein>
<organism evidence="2 3">
    <name type="scientific">Papiliotrema laurentii</name>
    <name type="common">Cryptococcus laurentii</name>
    <dbReference type="NCBI Taxonomy" id="5418"/>
    <lineage>
        <taxon>Eukaryota</taxon>
        <taxon>Fungi</taxon>
        <taxon>Dikarya</taxon>
        <taxon>Basidiomycota</taxon>
        <taxon>Agaricomycotina</taxon>
        <taxon>Tremellomycetes</taxon>
        <taxon>Tremellales</taxon>
        <taxon>Rhynchogastremaceae</taxon>
        <taxon>Papiliotrema</taxon>
    </lineage>
</organism>
<evidence type="ECO:0000313" key="2">
    <source>
        <dbReference type="EMBL" id="KAK1924143.1"/>
    </source>
</evidence>
<feature type="region of interest" description="Disordered" evidence="1">
    <location>
        <begin position="83"/>
        <end position="104"/>
    </location>
</feature>
<feature type="region of interest" description="Disordered" evidence="1">
    <location>
        <begin position="129"/>
        <end position="187"/>
    </location>
</feature>
<name>A0AAD9D0X3_PAPLA</name>
<evidence type="ECO:0008006" key="4">
    <source>
        <dbReference type="Google" id="ProtNLM"/>
    </source>
</evidence>